<dbReference type="InterPro" id="IPR016897">
    <property type="entry name" value="SKP1"/>
</dbReference>
<accession>A0A8K0II91</accession>
<dbReference type="InterPro" id="IPR001232">
    <property type="entry name" value="SKP1-like"/>
</dbReference>
<dbReference type="InterPro" id="IPR036296">
    <property type="entry name" value="SKP1-like_dim_sf"/>
</dbReference>
<comment type="pathway">
    <text evidence="1 4">Protein modification; protein ubiquitination.</text>
</comment>
<evidence type="ECO:0000313" key="8">
    <source>
        <dbReference type="EMBL" id="KAG1359438.1"/>
    </source>
</evidence>
<dbReference type="Pfam" id="PF01466">
    <property type="entry name" value="Skp1"/>
    <property type="match status" value="1"/>
</dbReference>
<organism evidence="8 9">
    <name type="scientific">Cocos nucifera</name>
    <name type="common">Coconut palm</name>
    <dbReference type="NCBI Taxonomy" id="13894"/>
    <lineage>
        <taxon>Eukaryota</taxon>
        <taxon>Viridiplantae</taxon>
        <taxon>Streptophyta</taxon>
        <taxon>Embryophyta</taxon>
        <taxon>Tracheophyta</taxon>
        <taxon>Spermatophyta</taxon>
        <taxon>Magnoliopsida</taxon>
        <taxon>Liliopsida</taxon>
        <taxon>Arecaceae</taxon>
        <taxon>Arecoideae</taxon>
        <taxon>Cocoseae</taxon>
        <taxon>Attaleinae</taxon>
        <taxon>Cocos</taxon>
    </lineage>
</organism>
<dbReference type="GO" id="GO:0006511">
    <property type="term" value="P:ubiquitin-dependent protein catabolic process"/>
    <property type="evidence" value="ECO:0007669"/>
    <property type="project" value="InterPro"/>
</dbReference>
<dbReference type="AlphaFoldDB" id="A0A8K0II91"/>
<protein>
    <recommendedName>
        <fullName evidence="4">SKP1-like protein</fullName>
    </recommendedName>
</protein>
<reference evidence="8" key="1">
    <citation type="journal article" date="2017" name="Gigascience">
        <title>The genome draft of coconut (Cocos nucifera).</title>
        <authorList>
            <person name="Xiao Y."/>
            <person name="Xu P."/>
            <person name="Fan H."/>
            <person name="Baudouin L."/>
            <person name="Xia W."/>
            <person name="Bocs S."/>
            <person name="Xu J."/>
            <person name="Li Q."/>
            <person name="Guo A."/>
            <person name="Zhou L."/>
            <person name="Li J."/>
            <person name="Wu Y."/>
            <person name="Ma Z."/>
            <person name="Armero A."/>
            <person name="Issali A.E."/>
            <person name="Liu N."/>
            <person name="Peng M."/>
            <person name="Yang Y."/>
        </authorList>
    </citation>
    <scope>NUCLEOTIDE SEQUENCE</scope>
    <source>
        <tissue evidence="8">Spear leaf of Hainan Tall coconut</tissue>
    </source>
</reference>
<dbReference type="EMBL" id="CM017879">
    <property type="protein sequence ID" value="KAG1359438.1"/>
    <property type="molecule type" value="Genomic_DNA"/>
</dbReference>
<dbReference type="UniPathway" id="UPA00143"/>
<dbReference type="PANTHER" id="PTHR11165">
    <property type="entry name" value="SKP1"/>
    <property type="match status" value="1"/>
</dbReference>
<comment type="subunit">
    <text evidence="4">Part of a SCF (SKP1-cullin-F-box) protein ligase complex.</text>
</comment>
<comment type="function">
    <text evidence="4">Involved in ubiquitination and subsequent proteasomal degradation of target proteins. Together with CUL1, RBX1 and a F-box protein, it forms a SCF E3 ubiquitin ligase complex. The functional specificity of this complex depends on the type of F-box protein. In the SCF complex, it serves as an adapter that links the F-box protein to CUL1.</text>
</comment>
<evidence type="ECO:0000313" key="9">
    <source>
        <dbReference type="Proteomes" id="UP000797356"/>
    </source>
</evidence>
<dbReference type="SMART" id="SM00512">
    <property type="entry name" value="Skp1"/>
    <property type="match status" value="1"/>
</dbReference>
<gene>
    <name evidence="8" type="ORF">COCNU_08G008840</name>
</gene>
<feature type="compositionally biased region" description="Polar residues" evidence="5">
    <location>
        <begin position="1"/>
        <end position="16"/>
    </location>
</feature>
<sequence>MATSDGNGDEASTSVPSPEVKKVMLRSSDGDVFEVEVKAAMELEPIKNVIEDDCAHGVIPVPNVSSSVLANVIKYCAKHVEAEADPGTGVYGASWEDLRSWELDFVTEIRDNHDLLFGLIMGAHYLNVKGLFDLTCQTVADMMNGKTPDEIRAMFNIKNDYTQEEMEEVQRENAWAFE</sequence>
<evidence type="ECO:0000256" key="4">
    <source>
        <dbReference type="PIRNR" id="PIRNR028729"/>
    </source>
</evidence>
<feature type="domain" description="SKP1 component dimerisation" evidence="6">
    <location>
        <begin position="129"/>
        <end position="176"/>
    </location>
</feature>
<dbReference type="Proteomes" id="UP000797356">
    <property type="component" value="Chromosome 8"/>
</dbReference>
<dbReference type="GO" id="GO:0009867">
    <property type="term" value="P:jasmonic acid mediated signaling pathway"/>
    <property type="evidence" value="ECO:0007669"/>
    <property type="project" value="UniProtKB-ARBA"/>
</dbReference>
<name>A0A8K0II91_COCNU</name>
<dbReference type="InterPro" id="IPR011333">
    <property type="entry name" value="SKP1/BTB/POZ_sf"/>
</dbReference>
<keyword evidence="3 4" id="KW-0833">Ubl conjugation pathway</keyword>
<dbReference type="SUPFAM" id="SSF81382">
    <property type="entry name" value="Skp1 dimerisation domain-like"/>
    <property type="match status" value="1"/>
</dbReference>
<reference evidence="8" key="2">
    <citation type="submission" date="2019-07" db="EMBL/GenBank/DDBJ databases">
        <authorList>
            <person name="Yang Y."/>
            <person name="Bocs S."/>
            <person name="Baudouin L."/>
        </authorList>
    </citation>
    <scope>NUCLEOTIDE SEQUENCE</scope>
    <source>
        <tissue evidence="8">Spear leaf of Hainan Tall coconut</tissue>
    </source>
</reference>
<evidence type="ECO:0000259" key="7">
    <source>
        <dbReference type="Pfam" id="PF03931"/>
    </source>
</evidence>
<proteinExistence type="inferred from homology"/>
<evidence type="ECO:0000256" key="3">
    <source>
        <dbReference type="ARBA" id="ARBA00022786"/>
    </source>
</evidence>
<dbReference type="Pfam" id="PF03931">
    <property type="entry name" value="Skp1_POZ"/>
    <property type="match status" value="1"/>
</dbReference>
<evidence type="ECO:0000256" key="1">
    <source>
        <dbReference type="ARBA" id="ARBA00004906"/>
    </source>
</evidence>
<feature type="region of interest" description="Disordered" evidence="5">
    <location>
        <begin position="1"/>
        <end position="21"/>
    </location>
</feature>
<evidence type="ECO:0000259" key="6">
    <source>
        <dbReference type="Pfam" id="PF01466"/>
    </source>
</evidence>
<dbReference type="FunFam" id="3.30.710.10:FF:000026">
    <property type="entry name" value="E3 ubiquitin ligase complex SCF subunit"/>
    <property type="match status" value="1"/>
</dbReference>
<dbReference type="Gene3D" id="3.30.710.10">
    <property type="entry name" value="Potassium Channel Kv1.1, Chain A"/>
    <property type="match status" value="1"/>
</dbReference>
<comment type="similarity">
    <text evidence="2 4">Belongs to the SKP1 family.</text>
</comment>
<dbReference type="OrthoDB" id="900219at2759"/>
<comment type="caution">
    <text evidence="8">The sequence shown here is derived from an EMBL/GenBank/DDBJ whole genome shotgun (WGS) entry which is preliminary data.</text>
</comment>
<evidence type="ECO:0000256" key="5">
    <source>
        <dbReference type="SAM" id="MobiDB-lite"/>
    </source>
</evidence>
<dbReference type="InterPro" id="IPR016073">
    <property type="entry name" value="Skp1_comp_POZ"/>
</dbReference>
<dbReference type="CDD" id="cd18322">
    <property type="entry name" value="BTB_POZ_SKP1"/>
    <property type="match status" value="1"/>
</dbReference>
<feature type="domain" description="SKP1 component POZ" evidence="7">
    <location>
        <begin position="21"/>
        <end position="80"/>
    </location>
</feature>
<dbReference type="PIRSF" id="PIRSF028729">
    <property type="entry name" value="E3_ubiquit_lig_SCF_Skp"/>
    <property type="match status" value="1"/>
</dbReference>
<dbReference type="SUPFAM" id="SSF54695">
    <property type="entry name" value="POZ domain"/>
    <property type="match status" value="1"/>
</dbReference>
<dbReference type="InterPro" id="IPR016072">
    <property type="entry name" value="Skp1_comp_dimer"/>
</dbReference>
<dbReference type="GO" id="GO:0016567">
    <property type="term" value="P:protein ubiquitination"/>
    <property type="evidence" value="ECO:0007669"/>
    <property type="project" value="UniProtKB-UniRule"/>
</dbReference>
<evidence type="ECO:0000256" key="2">
    <source>
        <dbReference type="ARBA" id="ARBA00009993"/>
    </source>
</evidence>
<keyword evidence="9" id="KW-1185">Reference proteome</keyword>